<dbReference type="InterPro" id="IPR001810">
    <property type="entry name" value="F-box_dom"/>
</dbReference>
<evidence type="ECO:0000256" key="1">
    <source>
        <dbReference type="SAM" id="Coils"/>
    </source>
</evidence>
<reference evidence="3" key="1">
    <citation type="journal article" date="2023" name="Mol. Phylogenet. Evol.">
        <title>Genome-scale phylogeny and comparative genomics of the fungal order Sordariales.</title>
        <authorList>
            <person name="Hensen N."/>
            <person name="Bonometti L."/>
            <person name="Westerberg I."/>
            <person name="Brannstrom I.O."/>
            <person name="Guillou S."/>
            <person name="Cros-Aarteil S."/>
            <person name="Calhoun S."/>
            <person name="Haridas S."/>
            <person name="Kuo A."/>
            <person name="Mondo S."/>
            <person name="Pangilinan J."/>
            <person name="Riley R."/>
            <person name="LaButti K."/>
            <person name="Andreopoulos B."/>
            <person name="Lipzen A."/>
            <person name="Chen C."/>
            <person name="Yan M."/>
            <person name="Daum C."/>
            <person name="Ng V."/>
            <person name="Clum A."/>
            <person name="Steindorff A."/>
            <person name="Ohm R.A."/>
            <person name="Martin F."/>
            <person name="Silar P."/>
            <person name="Natvig D.O."/>
            <person name="Lalanne C."/>
            <person name="Gautier V."/>
            <person name="Ament-Velasquez S.L."/>
            <person name="Kruys A."/>
            <person name="Hutchinson M.I."/>
            <person name="Powell A.J."/>
            <person name="Barry K."/>
            <person name="Miller A.N."/>
            <person name="Grigoriev I.V."/>
            <person name="Debuchy R."/>
            <person name="Gladieux P."/>
            <person name="Hiltunen Thoren M."/>
            <person name="Johannesson H."/>
        </authorList>
    </citation>
    <scope>NUCLEOTIDE SEQUENCE</scope>
    <source>
        <strain evidence="3">CBS 232.78</strain>
    </source>
</reference>
<evidence type="ECO:0000313" key="4">
    <source>
        <dbReference type="Proteomes" id="UP001285441"/>
    </source>
</evidence>
<accession>A0AAE0NQS6</accession>
<proteinExistence type="predicted"/>
<feature type="coiled-coil region" evidence="1">
    <location>
        <begin position="330"/>
        <end position="361"/>
    </location>
</feature>
<comment type="caution">
    <text evidence="3">The sequence shown here is derived from an EMBL/GenBank/DDBJ whole genome shotgun (WGS) entry which is preliminary data.</text>
</comment>
<dbReference type="PROSITE" id="PS50181">
    <property type="entry name" value="FBOX"/>
    <property type="match status" value="1"/>
</dbReference>
<evidence type="ECO:0000313" key="3">
    <source>
        <dbReference type="EMBL" id="KAK3385993.1"/>
    </source>
</evidence>
<evidence type="ECO:0000259" key="2">
    <source>
        <dbReference type="PROSITE" id="PS50181"/>
    </source>
</evidence>
<reference evidence="3" key="2">
    <citation type="submission" date="2023-06" db="EMBL/GenBank/DDBJ databases">
        <authorList>
            <consortium name="Lawrence Berkeley National Laboratory"/>
            <person name="Haridas S."/>
            <person name="Hensen N."/>
            <person name="Bonometti L."/>
            <person name="Westerberg I."/>
            <person name="Brannstrom I.O."/>
            <person name="Guillou S."/>
            <person name="Cros-Aarteil S."/>
            <person name="Calhoun S."/>
            <person name="Kuo A."/>
            <person name="Mondo S."/>
            <person name="Pangilinan J."/>
            <person name="Riley R."/>
            <person name="LaButti K."/>
            <person name="Andreopoulos B."/>
            <person name="Lipzen A."/>
            <person name="Chen C."/>
            <person name="Yanf M."/>
            <person name="Daum C."/>
            <person name="Ng V."/>
            <person name="Clum A."/>
            <person name="Steindorff A."/>
            <person name="Ohm R."/>
            <person name="Martin F."/>
            <person name="Silar P."/>
            <person name="Natvig D."/>
            <person name="Lalanne C."/>
            <person name="Gautier V."/>
            <person name="Ament-velasquez S.L."/>
            <person name="Kruys A."/>
            <person name="Hutchinson M.I."/>
            <person name="Powell A.J."/>
            <person name="Barry K."/>
            <person name="Miller A.N."/>
            <person name="Grigoriev I.V."/>
            <person name="Debuchy R."/>
            <person name="Gladieux P."/>
            <person name="Thoren M.H."/>
            <person name="Johannesson H."/>
        </authorList>
    </citation>
    <scope>NUCLEOTIDE SEQUENCE</scope>
    <source>
        <strain evidence="3">CBS 232.78</strain>
    </source>
</reference>
<keyword evidence="4" id="KW-1185">Reference proteome</keyword>
<dbReference type="Pfam" id="PF00646">
    <property type="entry name" value="F-box"/>
    <property type="match status" value="1"/>
</dbReference>
<sequence>MVASSNAAATVTRTREEDDAIMRTTIRNAADISPLLYFTRGENNAMREALLQHMPVNDNQANLGVLDRFPNEVLLMVFTETDLDTLFQLRGVNKRAHQFVTSIFEYRALVTHAINAFCVLLRTGSAKWITLNSIFQLMQTPNCAKCGRPSSSIYMPTAERFCLECCVRAQMDCDNPKVYCESGPFRTIAQVAGAVKLRLAAVRADKVPILRTQLAMYNSQPVGRREKLELVPYDAAVKYITFKGRPHVVGMVLLPYLVGDQKTVASLQVIPYFNCVGCERYNPARKVFSRVYTKQEFLAKHFEECPDAKHFWGKQNTRARLIHNMKVVTAESLDEQLKELKEEVEETRKEERLLKNHQERKRKRAMKQFW</sequence>
<feature type="domain" description="F-box" evidence="2">
    <location>
        <begin position="63"/>
        <end position="109"/>
    </location>
</feature>
<dbReference type="Proteomes" id="UP001285441">
    <property type="component" value="Unassembled WGS sequence"/>
</dbReference>
<gene>
    <name evidence="3" type="ORF">B0H63DRAFT_523316</name>
</gene>
<dbReference type="AlphaFoldDB" id="A0AAE0NQS6"/>
<dbReference type="EMBL" id="JAULSW010000004">
    <property type="protein sequence ID" value="KAK3385993.1"/>
    <property type="molecule type" value="Genomic_DNA"/>
</dbReference>
<keyword evidence="1" id="KW-0175">Coiled coil</keyword>
<organism evidence="3 4">
    <name type="scientific">Podospora didyma</name>
    <dbReference type="NCBI Taxonomy" id="330526"/>
    <lineage>
        <taxon>Eukaryota</taxon>
        <taxon>Fungi</taxon>
        <taxon>Dikarya</taxon>
        <taxon>Ascomycota</taxon>
        <taxon>Pezizomycotina</taxon>
        <taxon>Sordariomycetes</taxon>
        <taxon>Sordariomycetidae</taxon>
        <taxon>Sordariales</taxon>
        <taxon>Podosporaceae</taxon>
        <taxon>Podospora</taxon>
    </lineage>
</organism>
<name>A0AAE0NQS6_9PEZI</name>
<protein>
    <recommendedName>
        <fullName evidence="2">F-box domain-containing protein</fullName>
    </recommendedName>
</protein>